<dbReference type="SUPFAM" id="SSF161111">
    <property type="entry name" value="Cation efflux protein transmembrane domain-like"/>
    <property type="match status" value="1"/>
</dbReference>
<dbReference type="InterPro" id="IPR036837">
    <property type="entry name" value="Cation_efflux_CTD_sf"/>
</dbReference>
<reference evidence="12" key="1">
    <citation type="journal article" date="2012" name="Nature">
        <title>The tomato genome sequence provides insights into fleshy fruit evolution.</title>
        <authorList>
            <consortium name="Tomato Genome Consortium"/>
        </authorList>
    </citation>
    <scope>NUCLEOTIDE SEQUENCE [LARGE SCALE GENOMIC DNA]</scope>
    <source>
        <strain evidence="12">cv. Heinz 1706</strain>
    </source>
</reference>
<keyword evidence="5" id="KW-0864">Zinc transport</keyword>
<dbReference type="InterPro" id="IPR058533">
    <property type="entry name" value="Cation_efflux_TM"/>
</dbReference>
<dbReference type="PANTHER" id="PTHR11562:SF54">
    <property type="entry name" value="METAL TOLERANCE PROTEIN B"/>
    <property type="match status" value="1"/>
</dbReference>
<dbReference type="AlphaFoldDB" id="A0A3Q7H1J2"/>
<dbReference type="SUPFAM" id="SSF160240">
    <property type="entry name" value="Cation efflux protein cytoplasmic domain-like"/>
    <property type="match status" value="1"/>
</dbReference>
<feature type="domain" description="Cation efflux protein cytoplasmic" evidence="11">
    <location>
        <begin position="264"/>
        <end position="338"/>
    </location>
</feature>
<dbReference type="InParanoid" id="A0A3Q7H1J2"/>
<organism evidence="12">
    <name type="scientific">Solanum lycopersicum</name>
    <name type="common">Tomato</name>
    <name type="synonym">Lycopersicon esculentum</name>
    <dbReference type="NCBI Taxonomy" id="4081"/>
    <lineage>
        <taxon>Eukaryota</taxon>
        <taxon>Viridiplantae</taxon>
        <taxon>Streptophyta</taxon>
        <taxon>Embryophyta</taxon>
        <taxon>Tracheophyta</taxon>
        <taxon>Spermatophyta</taxon>
        <taxon>Magnoliopsida</taxon>
        <taxon>eudicotyledons</taxon>
        <taxon>Gunneridae</taxon>
        <taxon>Pentapetalae</taxon>
        <taxon>asterids</taxon>
        <taxon>lamiids</taxon>
        <taxon>Solanales</taxon>
        <taxon>Solanaceae</taxon>
        <taxon>Solanoideae</taxon>
        <taxon>Solaneae</taxon>
        <taxon>Solanum</taxon>
        <taxon>Solanum subgen. Lycopersicon</taxon>
    </lineage>
</organism>
<dbReference type="GO" id="GO:0005773">
    <property type="term" value="C:vacuole"/>
    <property type="evidence" value="ECO:0000318"/>
    <property type="project" value="GO_Central"/>
</dbReference>
<protein>
    <submittedName>
        <fullName evidence="12">Uncharacterized protein</fullName>
    </submittedName>
</protein>
<keyword evidence="13" id="KW-1185">Reference proteome</keyword>
<dbReference type="InterPro" id="IPR002524">
    <property type="entry name" value="Cation_efflux"/>
</dbReference>
<evidence type="ECO:0000256" key="6">
    <source>
        <dbReference type="ARBA" id="ARBA00022989"/>
    </source>
</evidence>
<feature type="transmembrane region" description="Helical" evidence="9">
    <location>
        <begin position="123"/>
        <end position="142"/>
    </location>
</feature>
<dbReference type="Pfam" id="PF01545">
    <property type="entry name" value="Cation_efflux"/>
    <property type="match status" value="1"/>
</dbReference>
<feature type="transmembrane region" description="Helical" evidence="9">
    <location>
        <begin position="202"/>
        <end position="225"/>
    </location>
</feature>
<sequence length="341" mass="37899">MEQQEDSMSEMKQLQGAKCNGNCNRAHFSCNPICSFSEQEHSLLDSRQRSKSSMKLCGLIIFYVMVMAVETIGGVKAHSLAVLTDAAHLLSDVVGFSISLFAVWVSGWDATKEHSFGYHRLEVLGALISVQLIWLISGFLIYEATERMFHTNAKVNGKLMFAIAAFGLIINFISVVNEEESSKLVASCHSCSKPSNINIEGAYLHVISDLIQSVGVMIAGAIMWYKPEWLVVDLLCTIFFSIFALSTTVPMLKTIFSLLMERTPKEVDIVQLENGLKSLAGVKDVHDLHVWAITIGKIVLSCHVVTEPGVNHYEIIQNVREYCDTTYRIHHVTIQVEPGSL</sequence>
<dbReference type="NCBIfam" id="TIGR01297">
    <property type="entry name" value="CDF"/>
    <property type="match status" value="1"/>
</dbReference>
<comment type="similarity">
    <text evidence="2">Belongs to the cation diffusion facilitator (CDF) transporter (TC 2.A.4) family. SLC30A subfamily.</text>
</comment>
<keyword evidence="6 9" id="KW-1133">Transmembrane helix</keyword>
<keyword evidence="4 9" id="KW-0812">Transmembrane</keyword>
<dbReference type="InterPro" id="IPR050681">
    <property type="entry name" value="CDF/SLC30A"/>
</dbReference>
<evidence type="ECO:0000259" key="11">
    <source>
        <dbReference type="Pfam" id="PF16916"/>
    </source>
</evidence>
<evidence type="ECO:0000256" key="1">
    <source>
        <dbReference type="ARBA" id="ARBA00004141"/>
    </source>
</evidence>
<evidence type="ECO:0000313" key="13">
    <source>
        <dbReference type="Proteomes" id="UP000004994"/>
    </source>
</evidence>
<reference evidence="12" key="2">
    <citation type="submission" date="2019-01" db="UniProtKB">
        <authorList>
            <consortium name="EnsemblPlants"/>
        </authorList>
    </citation>
    <scope>IDENTIFICATION</scope>
    <source>
        <strain evidence="12">cv. Heinz 1706</strain>
    </source>
</reference>
<comment type="subcellular location">
    <subcellularLocation>
        <location evidence="1">Membrane</location>
        <topology evidence="1">Multi-pass membrane protein</topology>
    </subcellularLocation>
</comment>
<proteinExistence type="inferred from homology"/>
<dbReference type="OMA" id="RTWGWAR"/>
<dbReference type="Gramene" id="Solyc06g076440.2.1">
    <property type="protein sequence ID" value="Solyc06g076440.2.1"/>
    <property type="gene ID" value="Solyc06g076440.2"/>
</dbReference>
<dbReference type="GO" id="GO:0071577">
    <property type="term" value="P:zinc ion transmembrane transport"/>
    <property type="evidence" value="ECO:0000318"/>
    <property type="project" value="GO_Central"/>
</dbReference>
<dbReference type="PANTHER" id="PTHR11562">
    <property type="entry name" value="CATION EFFLUX PROTEIN/ ZINC TRANSPORTER"/>
    <property type="match status" value="1"/>
</dbReference>
<evidence type="ECO:0000313" key="12">
    <source>
        <dbReference type="EnsemblPlants" id="Solyc06g076440.2.1"/>
    </source>
</evidence>
<keyword evidence="7" id="KW-0406">Ion transport</keyword>
<accession>A0A3Q7H1J2</accession>
<dbReference type="Pfam" id="PF16916">
    <property type="entry name" value="ZT_dimer"/>
    <property type="match status" value="1"/>
</dbReference>
<keyword evidence="5" id="KW-0862">Zinc</keyword>
<evidence type="ECO:0000259" key="10">
    <source>
        <dbReference type="Pfam" id="PF01545"/>
    </source>
</evidence>
<dbReference type="Proteomes" id="UP000004994">
    <property type="component" value="Chromosome 6"/>
</dbReference>
<dbReference type="EnsemblPlants" id="Solyc06g076440.2.1">
    <property type="protein sequence ID" value="Solyc06g076440.2.1"/>
    <property type="gene ID" value="Solyc06g076440.2"/>
</dbReference>
<feature type="transmembrane region" description="Helical" evidence="9">
    <location>
        <begin position="157"/>
        <end position="176"/>
    </location>
</feature>
<dbReference type="GO" id="GO:0005385">
    <property type="term" value="F:zinc ion transmembrane transporter activity"/>
    <property type="evidence" value="ECO:0000318"/>
    <property type="project" value="GO_Central"/>
</dbReference>
<keyword evidence="3" id="KW-0813">Transport</keyword>
<evidence type="ECO:0000256" key="9">
    <source>
        <dbReference type="SAM" id="Phobius"/>
    </source>
</evidence>
<feature type="transmembrane region" description="Helical" evidence="9">
    <location>
        <begin position="93"/>
        <end position="111"/>
    </location>
</feature>
<dbReference type="InterPro" id="IPR027470">
    <property type="entry name" value="Cation_efflux_CTD"/>
</dbReference>
<dbReference type="STRING" id="4081.A0A3Q7H1J2"/>
<keyword evidence="8 9" id="KW-0472">Membrane</keyword>
<evidence type="ECO:0000256" key="8">
    <source>
        <dbReference type="ARBA" id="ARBA00023136"/>
    </source>
</evidence>
<evidence type="ECO:0000256" key="2">
    <source>
        <dbReference type="ARBA" id="ARBA00008873"/>
    </source>
</evidence>
<feature type="domain" description="Cation efflux protein transmembrane" evidence="10">
    <location>
        <begin position="60"/>
        <end position="260"/>
    </location>
</feature>
<name>A0A3Q7H1J2_SOLLC</name>
<feature type="transmembrane region" description="Helical" evidence="9">
    <location>
        <begin position="56"/>
        <end position="73"/>
    </location>
</feature>
<dbReference type="Gene3D" id="1.20.1510.10">
    <property type="entry name" value="Cation efflux protein transmembrane domain"/>
    <property type="match status" value="1"/>
</dbReference>
<dbReference type="FunCoup" id="A0A3Q7H1J2">
    <property type="interactions" value="136"/>
</dbReference>
<feature type="transmembrane region" description="Helical" evidence="9">
    <location>
        <begin position="231"/>
        <end position="252"/>
    </location>
</feature>
<evidence type="ECO:0000256" key="4">
    <source>
        <dbReference type="ARBA" id="ARBA00022692"/>
    </source>
</evidence>
<evidence type="ECO:0000256" key="7">
    <source>
        <dbReference type="ARBA" id="ARBA00023065"/>
    </source>
</evidence>
<dbReference type="InterPro" id="IPR027469">
    <property type="entry name" value="Cation_efflux_TMD_sf"/>
</dbReference>
<evidence type="ECO:0000256" key="3">
    <source>
        <dbReference type="ARBA" id="ARBA00022448"/>
    </source>
</evidence>
<evidence type="ECO:0000256" key="5">
    <source>
        <dbReference type="ARBA" id="ARBA00022906"/>
    </source>
</evidence>
<dbReference type="GO" id="GO:0005886">
    <property type="term" value="C:plasma membrane"/>
    <property type="evidence" value="ECO:0000318"/>
    <property type="project" value="GO_Central"/>
</dbReference>